<dbReference type="SUPFAM" id="SSF52200">
    <property type="entry name" value="Toll/Interleukin receptor TIR domain"/>
    <property type="match status" value="1"/>
</dbReference>
<dbReference type="AlphaFoldDB" id="A0A9D1AEY5"/>
<comment type="caution">
    <text evidence="1">The sequence shown here is derived from an EMBL/GenBank/DDBJ whole genome shotgun (WGS) entry which is preliminary data.</text>
</comment>
<name>A0A9D1AEY5_9FIRM</name>
<organism evidence="1 2">
    <name type="scientific">Candidatus Coproplasma stercoripullorum</name>
    <dbReference type="NCBI Taxonomy" id="2840751"/>
    <lineage>
        <taxon>Bacteria</taxon>
        <taxon>Bacillati</taxon>
        <taxon>Bacillota</taxon>
        <taxon>Clostridia</taxon>
        <taxon>Eubacteriales</taxon>
        <taxon>Candidatus Coproplasma</taxon>
    </lineage>
</organism>
<reference evidence="1" key="2">
    <citation type="journal article" date="2021" name="PeerJ">
        <title>Extensive microbial diversity within the chicken gut microbiome revealed by metagenomics and culture.</title>
        <authorList>
            <person name="Gilroy R."/>
            <person name="Ravi A."/>
            <person name="Getino M."/>
            <person name="Pursley I."/>
            <person name="Horton D.L."/>
            <person name="Alikhan N.F."/>
            <person name="Baker D."/>
            <person name="Gharbi K."/>
            <person name="Hall N."/>
            <person name="Watson M."/>
            <person name="Adriaenssens E.M."/>
            <person name="Foster-Nyarko E."/>
            <person name="Jarju S."/>
            <person name="Secka A."/>
            <person name="Antonio M."/>
            <person name="Oren A."/>
            <person name="Chaudhuri R.R."/>
            <person name="La Ragione R."/>
            <person name="Hildebrand F."/>
            <person name="Pallen M.J."/>
        </authorList>
    </citation>
    <scope>NUCLEOTIDE SEQUENCE</scope>
    <source>
        <strain evidence="1">ChiW25-3613</strain>
    </source>
</reference>
<dbReference type="InterPro" id="IPR035897">
    <property type="entry name" value="Toll_tir_struct_dom_sf"/>
</dbReference>
<protein>
    <recommendedName>
        <fullName evidence="3">TIR domain-containing protein</fullName>
    </recommendedName>
</protein>
<accession>A0A9D1AEY5</accession>
<dbReference type="Gene3D" id="3.40.50.10140">
    <property type="entry name" value="Toll/interleukin-1 receptor homology (TIR) domain"/>
    <property type="match status" value="1"/>
</dbReference>
<gene>
    <name evidence="1" type="ORF">IAB90_01275</name>
</gene>
<evidence type="ECO:0008006" key="3">
    <source>
        <dbReference type="Google" id="ProtNLM"/>
    </source>
</evidence>
<reference evidence="1" key="1">
    <citation type="submission" date="2020-10" db="EMBL/GenBank/DDBJ databases">
        <authorList>
            <person name="Gilroy R."/>
        </authorList>
    </citation>
    <scope>NUCLEOTIDE SEQUENCE</scope>
    <source>
        <strain evidence="1">ChiW25-3613</strain>
    </source>
</reference>
<sequence>MYRAFNVTLESNKYLGYANAQQYENDKSISLQNLRRIINSKDMLQAYEIKKLLLPSKRYDIFISHSHKDLEIAKGLSGYLNALCGVSCFIDSLYWGNIDELQEELNRMHLHKDEATGKKYFDHQSTMEVAKHANMILASALTEMIDNCECVFFLNTDNSVIRGTEAMSKNETYSPWIYHEVFTTSIIHRKGTGRRAALEEQQIRDNAIKPLPQFIYNLDLTGMTILNDGDIIHWQSAVKHDYNNNPLDVLYKLKPERK</sequence>
<dbReference type="Proteomes" id="UP000824179">
    <property type="component" value="Unassembled WGS sequence"/>
</dbReference>
<evidence type="ECO:0000313" key="1">
    <source>
        <dbReference type="EMBL" id="HIR38990.1"/>
    </source>
</evidence>
<dbReference type="EMBL" id="DVHB01000026">
    <property type="protein sequence ID" value="HIR38990.1"/>
    <property type="molecule type" value="Genomic_DNA"/>
</dbReference>
<proteinExistence type="predicted"/>
<evidence type="ECO:0000313" key="2">
    <source>
        <dbReference type="Proteomes" id="UP000824179"/>
    </source>
</evidence>